<feature type="transmembrane region" description="Helical" evidence="7">
    <location>
        <begin position="193"/>
        <end position="212"/>
    </location>
</feature>
<sequence>MLDYLLRRIMLMIPTLLGITLITFAIIHLAPGDPAELSTGGMMNAESSKKIVMQMRELYGLDKPILVQYIDWLKRLARFDFGDSFAPDGRPVAEKILSRLPNTIILNIASILLIYIIAVPIGIFSAVKHNSTTERIIGVFLFMFYSAPGFWVALMLLKYFGVHWGVLPLGGMESDIYDLMPTWTRFWDRVHHLILPTVCLSLGALAGLSRYMRGSMLENIRQDYVRTARAKGLSEFKVIFKHVLRNSLITIVTLFAGILPGLIGGSVIMESIFSWPGVGRLFFTALQMRDYPVIMASTVISATLVLVALLITDLLYSLVDPRIRLK</sequence>
<dbReference type="SUPFAM" id="SSF161098">
    <property type="entry name" value="MetI-like"/>
    <property type="match status" value="1"/>
</dbReference>
<proteinExistence type="inferred from homology"/>
<comment type="subcellular location">
    <subcellularLocation>
        <location evidence="1 7">Cell membrane</location>
        <topology evidence="1 7">Multi-pass membrane protein</topology>
    </subcellularLocation>
</comment>
<evidence type="ECO:0000256" key="1">
    <source>
        <dbReference type="ARBA" id="ARBA00004651"/>
    </source>
</evidence>
<dbReference type="PANTHER" id="PTHR30465">
    <property type="entry name" value="INNER MEMBRANE ABC TRANSPORTER"/>
    <property type="match status" value="1"/>
</dbReference>
<dbReference type="Gene3D" id="1.10.3720.10">
    <property type="entry name" value="MetI-like"/>
    <property type="match status" value="1"/>
</dbReference>
<evidence type="ECO:0000259" key="8">
    <source>
        <dbReference type="PROSITE" id="PS50928"/>
    </source>
</evidence>
<evidence type="ECO:0000256" key="3">
    <source>
        <dbReference type="ARBA" id="ARBA00022475"/>
    </source>
</evidence>
<keyword evidence="2 7" id="KW-0813">Transport</keyword>
<comment type="similarity">
    <text evidence="7">Belongs to the binding-protein-dependent transport system permease family.</text>
</comment>
<feature type="transmembrane region" description="Helical" evidence="7">
    <location>
        <begin position="248"/>
        <end position="273"/>
    </location>
</feature>
<feature type="domain" description="ABC transmembrane type-1" evidence="8">
    <location>
        <begin position="100"/>
        <end position="312"/>
    </location>
</feature>
<dbReference type="PROSITE" id="PS50928">
    <property type="entry name" value="ABC_TM1"/>
    <property type="match status" value="1"/>
</dbReference>
<keyword evidence="4 7" id="KW-0812">Transmembrane</keyword>
<evidence type="ECO:0000313" key="10">
    <source>
        <dbReference type="Proteomes" id="UP000234857"/>
    </source>
</evidence>
<dbReference type="InterPro" id="IPR000515">
    <property type="entry name" value="MetI-like"/>
</dbReference>
<dbReference type="CDD" id="cd06261">
    <property type="entry name" value="TM_PBP2"/>
    <property type="match status" value="1"/>
</dbReference>
<evidence type="ECO:0000256" key="4">
    <source>
        <dbReference type="ARBA" id="ARBA00022692"/>
    </source>
</evidence>
<dbReference type="PANTHER" id="PTHR30465:SF0">
    <property type="entry name" value="OLIGOPEPTIDE TRANSPORT SYSTEM PERMEASE PROTEIN APPB"/>
    <property type="match status" value="1"/>
</dbReference>
<gene>
    <name evidence="9" type="ORF">C0601_00325</name>
</gene>
<dbReference type="Proteomes" id="UP000234857">
    <property type="component" value="Unassembled WGS sequence"/>
</dbReference>
<evidence type="ECO:0000256" key="6">
    <source>
        <dbReference type="ARBA" id="ARBA00023136"/>
    </source>
</evidence>
<reference evidence="9 10" key="1">
    <citation type="submission" date="2017-11" db="EMBL/GenBank/DDBJ databases">
        <title>Genome-resolved metagenomics identifies genetic mobility, metabolic interactions, and unexpected diversity in perchlorate-reducing communities.</title>
        <authorList>
            <person name="Barnum T.P."/>
            <person name="Figueroa I.A."/>
            <person name="Carlstrom C.I."/>
            <person name="Lucas L.N."/>
            <person name="Engelbrektson A.L."/>
            <person name="Coates J.D."/>
        </authorList>
    </citation>
    <scope>NUCLEOTIDE SEQUENCE [LARGE SCALE GENOMIC DNA]</scope>
    <source>
        <strain evidence="9">BM706</strain>
    </source>
</reference>
<organism evidence="9 10">
    <name type="scientific">Muiribacterium halophilum</name>
    <dbReference type="NCBI Taxonomy" id="2053465"/>
    <lineage>
        <taxon>Bacteria</taxon>
        <taxon>Candidatus Muiribacteriota</taxon>
        <taxon>Candidatus Muiribacteriia</taxon>
        <taxon>Candidatus Muiribacteriales</taxon>
        <taxon>Candidatus Muiribacteriaceae</taxon>
        <taxon>Candidatus Muiribacterium</taxon>
    </lineage>
</organism>
<dbReference type="Pfam" id="PF19300">
    <property type="entry name" value="BPD_transp_1_N"/>
    <property type="match status" value="1"/>
</dbReference>
<evidence type="ECO:0000313" key="9">
    <source>
        <dbReference type="EMBL" id="PLX20004.1"/>
    </source>
</evidence>
<evidence type="ECO:0000256" key="7">
    <source>
        <dbReference type="RuleBase" id="RU363032"/>
    </source>
</evidence>
<dbReference type="GO" id="GO:0005886">
    <property type="term" value="C:plasma membrane"/>
    <property type="evidence" value="ECO:0007669"/>
    <property type="project" value="UniProtKB-SubCell"/>
</dbReference>
<evidence type="ECO:0000256" key="5">
    <source>
        <dbReference type="ARBA" id="ARBA00022989"/>
    </source>
</evidence>
<dbReference type="GO" id="GO:0055085">
    <property type="term" value="P:transmembrane transport"/>
    <property type="evidence" value="ECO:0007669"/>
    <property type="project" value="InterPro"/>
</dbReference>
<keyword evidence="5 7" id="KW-1133">Transmembrane helix</keyword>
<evidence type="ECO:0000256" key="2">
    <source>
        <dbReference type="ARBA" id="ARBA00022448"/>
    </source>
</evidence>
<dbReference type="AlphaFoldDB" id="A0A2N5ZMU6"/>
<feature type="transmembrane region" description="Helical" evidence="7">
    <location>
        <begin position="9"/>
        <end position="30"/>
    </location>
</feature>
<dbReference type="EMBL" id="PKTG01000011">
    <property type="protein sequence ID" value="PLX20004.1"/>
    <property type="molecule type" value="Genomic_DNA"/>
</dbReference>
<dbReference type="Pfam" id="PF00528">
    <property type="entry name" value="BPD_transp_1"/>
    <property type="match status" value="1"/>
</dbReference>
<dbReference type="InterPro" id="IPR035906">
    <property type="entry name" value="MetI-like_sf"/>
</dbReference>
<feature type="transmembrane region" description="Helical" evidence="7">
    <location>
        <begin position="293"/>
        <end position="316"/>
    </location>
</feature>
<keyword evidence="3" id="KW-1003">Cell membrane</keyword>
<feature type="transmembrane region" description="Helical" evidence="7">
    <location>
        <begin position="104"/>
        <end position="127"/>
    </location>
</feature>
<dbReference type="InterPro" id="IPR045621">
    <property type="entry name" value="BPD_transp_1_N"/>
</dbReference>
<comment type="caution">
    <text evidence="9">The sequence shown here is derived from an EMBL/GenBank/DDBJ whole genome shotgun (WGS) entry which is preliminary data.</text>
</comment>
<accession>A0A2N5ZMU6</accession>
<feature type="transmembrane region" description="Helical" evidence="7">
    <location>
        <begin position="139"/>
        <end position="160"/>
    </location>
</feature>
<keyword evidence="6 7" id="KW-0472">Membrane</keyword>
<name>A0A2N5ZMU6_MUIH1</name>
<protein>
    <submittedName>
        <fullName evidence="9">Diguanylate cyclase</fullName>
    </submittedName>
</protein>